<dbReference type="GO" id="GO:0016614">
    <property type="term" value="F:oxidoreductase activity, acting on CH-OH group of donors"/>
    <property type="evidence" value="ECO:0007669"/>
    <property type="project" value="InterPro"/>
</dbReference>
<dbReference type="PANTHER" id="PTHR11552:SF147">
    <property type="entry name" value="CHOLINE DEHYDROGENASE, MITOCHONDRIAL"/>
    <property type="match status" value="1"/>
</dbReference>
<gene>
    <name evidence="5" type="ORF">AFUS01_LOCUS37375</name>
</gene>
<dbReference type="AlphaFoldDB" id="A0A8J2PKY8"/>
<evidence type="ECO:0000313" key="5">
    <source>
        <dbReference type="EMBL" id="CAG7827384.1"/>
    </source>
</evidence>
<proteinExistence type="predicted"/>
<keyword evidence="6" id="KW-1185">Reference proteome</keyword>
<dbReference type="EMBL" id="CAJVCH010543312">
    <property type="protein sequence ID" value="CAG7827384.1"/>
    <property type="molecule type" value="Genomic_DNA"/>
</dbReference>
<comment type="cofactor">
    <cofactor evidence="1">
        <name>FAD</name>
        <dbReference type="ChEBI" id="CHEBI:57692"/>
    </cofactor>
</comment>
<dbReference type="InterPro" id="IPR000172">
    <property type="entry name" value="GMC_OxRdtase_N"/>
</dbReference>
<accession>A0A8J2PKY8</accession>
<evidence type="ECO:0000256" key="2">
    <source>
        <dbReference type="ARBA" id="ARBA00022630"/>
    </source>
</evidence>
<name>A0A8J2PKY8_9HEXA</name>
<comment type="caution">
    <text evidence="5">The sequence shown here is derived from an EMBL/GenBank/DDBJ whole genome shotgun (WGS) entry which is preliminary data.</text>
</comment>
<organism evidence="5 6">
    <name type="scientific">Allacma fusca</name>
    <dbReference type="NCBI Taxonomy" id="39272"/>
    <lineage>
        <taxon>Eukaryota</taxon>
        <taxon>Metazoa</taxon>
        <taxon>Ecdysozoa</taxon>
        <taxon>Arthropoda</taxon>
        <taxon>Hexapoda</taxon>
        <taxon>Collembola</taxon>
        <taxon>Symphypleona</taxon>
        <taxon>Sminthuridae</taxon>
        <taxon>Allacma</taxon>
    </lineage>
</organism>
<dbReference type="PROSITE" id="PS00624">
    <property type="entry name" value="GMC_OXRED_2"/>
    <property type="match status" value="1"/>
</dbReference>
<evidence type="ECO:0000259" key="4">
    <source>
        <dbReference type="PROSITE" id="PS00624"/>
    </source>
</evidence>
<evidence type="ECO:0000256" key="1">
    <source>
        <dbReference type="ARBA" id="ARBA00001974"/>
    </source>
</evidence>
<sequence length="805" mass="91086">MQSSAKHALRNNYFLTNLIFVDLFNTRRHEIFLQERRVEEAFLGIELPGTDEELRVQASEVSLQELRSDNMDFLWERYDGVGILDRTGKYYCTPIAKRFTPLGQQILPDLLVIHFASILNPSDDRVTQLMYSLMEKWKQTPGFSLTNNVPGQGVHVLAAVDGSMYPEDANLLARMEGLSEPAHLCQSMSSKLTIDSDLYSVLRNIPSGTAVAGSGTNIVTENLSVGALEDRHKRSVFRSYIYLRGVVVEVKPGFDKFSAKYRVFLYDKGIFGEFSVNNIAPLPTECFEMLPPQYRILKILGLRPLGIKRVTLDLVSGKQTDVTVSRSTWPETAMKFSRKLLCQSSKVLKLELLGDHGECLFGDINFEDSIQDEHTRENEAKHSNPTTRVKSYADCMVRKGIAFCDDKSVFDELFEDAEDEEKVPIWVVILSSWNYYYDYAVTTLSPGDPGEVYDYIVVGGGSAGSVVANRLSRNNKILLIEAGGDPIYLHRIPGLAPNLLHRPQVDWMHKTVPQKKSLQGHTDNISRWPRGKLLGGSSNLNYMLRSSDYHGDFYSEKHYGSTGYGSLHVESRDWNPIKNYFLEGGKEMGYPTVDLNGPQKSGFCPLEVTQKNGQRYGTYTAFIKPILDRKNLRISKYSHATKIKLDKNNRAVGVWYLQHGVKKFARVSKEIIVSGGSIDSPKLLMLSGVGPKEHLKQIGIKPRIDLPVGKNLIDHVAVLLLNTFIDSESGVSFLPERDFNFETVTDYIFKGKGPLTTPLIVLNHAFFSSSELWVQKRTAREISRPQSRERWSHFISNPWPTFKHW</sequence>
<evidence type="ECO:0000256" key="3">
    <source>
        <dbReference type="ARBA" id="ARBA00022827"/>
    </source>
</evidence>
<reference evidence="5" key="1">
    <citation type="submission" date="2021-06" db="EMBL/GenBank/DDBJ databases">
        <authorList>
            <person name="Hodson N. C."/>
            <person name="Mongue J. A."/>
            <person name="Jaron S. K."/>
        </authorList>
    </citation>
    <scope>NUCLEOTIDE SEQUENCE</scope>
</reference>
<dbReference type="GO" id="GO:0050660">
    <property type="term" value="F:flavin adenine dinucleotide binding"/>
    <property type="evidence" value="ECO:0007669"/>
    <property type="project" value="InterPro"/>
</dbReference>
<keyword evidence="2" id="KW-0285">Flavoprotein</keyword>
<dbReference type="Proteomes" id="UP000708208">
    <property type="component" value="Unassembled WGS sequence"/>
</dbReference>
<dbReference type="OrthoDB" id="269227at2759"/>
<dbReference type="InterPro" id="IPR012132">
    <property type="entry name" value="GMC_OxRdtase"/>
</dbReference>
<keyword evidence="3" id="KW-0274">FAD</keyword>
<protein>
    <recommendedName>
        <fullName evidence="4">Glucose-methanol-choline oxidoreductase N-terminal domain-containing protein</fullName>
    </recommendedName>
</protein>
<dbReference type="Pfam" id="PF00732">
    <property type="entry name" value="GMC_oxred_N"/>
    <property type="match status" value="1"/>
</dbReference>
<feature type="domain" description="Glucose-methanol-choline oxidoreductase N-terminal" evidence="4">
    <location>
        <begin position="676"/>
        <end position="690"/>
    </location>
</feature>
<evidence type="ECO:0000313" key="6">
    <source>
        <dbReference type="Proteomes" id="UP000708208"/>
    </source>
</evidence>
<dbReference type="PANTHER" id="PTHR11552">
    <property type="entry name" value="GLUCOSE-METHANOL-CHOLINE GMC OXIDOREDUCTASE"/>
    <property type="match status" value="1"/>
</dbReference>